<feature type="compositionally biased region" description="Basic and acidic residues" evidence="1">
    <location>
        <begin position="378"/>
        <end position="393"/>
    </location>
</feature>
<dbReference type="PANTHER" id="PTHR13621:SF2">
    <property type="entry name" value="PROLINE-RICH PROTEIN PRCC"/>
    <property type="match status" value="1"/>
</dbReference>
<feature type="region of interest" description="Disordered" evidence="1">
    <location>
        <begin position="1"/>
        <end position="141"/>
    </location>
</feature>
<proteinExistence type="predicted"/>
<evidence type="ECO:0000256" key="1">
    <source>
        <dbReference type="SAM" id="MobiDB-lite"/>
    </source>
</evidence>
<dbReference type="PANTHER" id="PTHR13621">
    <property type="entry name" value="PROLINE-RICH PROTEIN PRCC"/>
    <property type="match status" value="1"/>
</dbReference>
<gene>
    <name evidence="2" type="ORF">TWF191_007047</name>
</gene>
<evidence type="ECO:0000313" key="2">
    <source>
        <dbReference type="EMBL" id="KAF3222002.1"/>
    </source>
</evidence>
<dbReference type="AlphaFoldDB" id="A0A6G1LVC3"/>
<dbReference type="GO" id="GO:0005634">
    <property type="term" value="C:nucleus"/>
    <property type="evidence" value="ECO:0007669"/>
    <property type="project" value="TreeGrafter"/>
</dbReference>
<feature type="region of interest" description="Disordered" evidence="1">
    <location>
        <begin position="370"/>
        <end position="393"/>
    </location>
</feature>
<feature type="compositionally biased region" description="Low complexity" evidence="1">
    <location>
        <begin position="125"/>
        <end position="135"/>
    </location>
</feature>
<sequence>MALVSYSDSEGSDTESAPSAPSLPPPKAKSSLSSFLPPPSKKRKLVDDTKPNAATTGPRKIKIELPKITPDVDDVDASSSSSSRPRIGKSTGGSGMLSFLPAPKRTGAEAAKVAQESEKEEKKVTAAAAAESDSAPRMLGGGIKKMEYAGTGMDFQPTVEDDPETSTFTPPPPAATGEVLTKPPVEIKPAGPIQGRAIQPFFKKSTTKKKATTKPTGVTKVEEKKVSLFSLGSALNERPLATSTTLTAAEYKPLLVEESAPAVEDEVPVEESYQQEVYTETSYQPALGAQTFQSISEEVGMDEAEMRMFMGRRGRNAEIKLVDFNVDKEYEKNEAARAAGELAPERNVVRSIKPGKHQLTSLLNAAQSQRAALEESFAEGRRNKKEAGSKYGW</sequence>
<dbReference type="InterPro" id="IPR018800">
    <property type="entry name" value="PRCC"/>
</dbReference>
<evidence type="ECO:0000313" key="3">
    <source>
        <dbReference type="Proteomes" id="UP000483672"/>
    </source>
</evidence>
<feature type="compositionally biased region" description="Basic and acidic residues" evidence="1">
    <location>
        <begin position="115"/>
        <end position="124"/>
    </location>
</feature>
<reference evidence="2 3" key="1">
    <citation type="submission" date="2019-06" db="EMBL/GenBank/DDBJ databases">
        <authorList>
            <person name="Palmer J.M."/>
        </authorList>
    </citation>
    <scope>NUCLEOTIDE SEQUENCE [LARGE SCALE GENOMIC DNA]</scope>
    <source>
        <strain evidence="2 3">TWF191</strain>
    </source>
</reference>
<name>A0A6G1LVC3_ORBOL</name>
<dbReference type="Proteomes" id="UP000483672">
    <property type="component" value="Unassembled WGS sequence"/>
</dbReference>
<comment type="caution">
    <text evidence="2">The sequence shown here is derived from an EMBL/GenBank/DDBJ whole genome shotgun (WGS) entry which is preliminary data.</text>
</comment>
<protein>
    <recommendedName>
        <fullName evidence="4">Mitotic checkpoint regulator, MAD2B-interacting-domain-containing protein</fullName>
    </recommendedName>
</protein>
<dbReference type="EMBL" id="WIPF01000041">
    <property type="protein sequence ID" value="KAF3222002.1"/>
    <property type="molecule type" value="Genomic_DNA"/>
</dbReference>
<organism evidence="2 3">
    <name type="scientific">Orbilia oligospora</name>
    <name type="common">Nematode-trapping fungus</name>
    <name type="synonym">Arthrobotrys oligospora</name>
    <dbReference type="NCBI Taxonomy" id="2813651"/>
    <lineage>
        <taxon>Eukaryota</taxon>
        <taxon>Fungi</taxon>
        <taxon>Dikarya</taxon>
        <taxon>Ascomycota</taxon>
        <taxon>Pezizomycotina</taxon>
        <taxon>Orbiliomycetes</taxon>
        <taxon>Orbiliales</taxon>
        <taxon>Orbiliaceae</taxon>
        <taxon>Orbilia</taxon>
    </lineage>
</organism>
<evidence type="ECO:0008006" key="4">
    <source>
        <dbReference type="Google" id="ProtNLM"/>
    </source>
</evidence>
<dbReference type="Pfam" id="PF10253">
    <property type="entry name" value="PRCC"/>
    <property type="match status" value="1"/>
</dbReference>
<feature type="region of interest" description="Disordered" evidence="1">
    <location>
        <begin position="153"/>
        <end position="218"/>
    </location>
</feature>
<accession>A0A6G1LVC3</accession>